<gene>
    <name evidence="2" type="ORF">EV686_10235</name>
</gene>
<dbReference type="AlphaFoldDB" id="A0A4R3V857"/>
<evidence type="ECO:0008006" key="4">
    <source>
        <dbReference type="Google" id="ProtNLM"/>
    </source>
</evidence>
<proteinExistence type="predicted"/>
<name>A0A4R3V857_9BURK</name>
<evidence type="ECO:0000256" key="1">
    <source>
        <dbReference type="SAM" id="MobiDB-lite"/>
    </source>
</evidence>
<dbReference type="Proteomes" id="UP000294692">
    <property type="component" value="Unassembled WGS sequence"/>
</dbReference>
<reference evidence="2 3" key="1">
    <citation type="submission" date="2019-03" db="EMBL/GenBank/DDBJ databases">
        <title>Genomic Encyclopedia of Type Strains, Phase IV (KMG-IV): sequencing the most valuable type-strain genomes for metagenomic binning, comparative biology and taxonomic classification.</title>
        <authorList>
            <person name="Goeker M."/>
        </authorList>
    </citation>
    <scope>NUCLEOTIDE SEQUENCE [LARGE SCALE GENOMIC DNA]</scope>
    <source>
        <strain evidence="2 3">DSM 100048</strain>
    </source>
</reference>
<keyword evidence="3" id="KW-1185">Reference proteome</keyword>
<evidence type="ECO:0000313" key="2">
    <source>
        <dbReference type="EMBL" id="TCV01327.1"/>
    </source>
</evidence>
<dbReference type="OrthoDB" id="2065331at2"/>
<accession>A0A4R3V857</accession>
<dbReference type="EMBL" id="SMBX01000002">
    <property type="protein sequence ID" value="TCV01327.1"/>
    <property type="molecule type" value="Genomic_DNA"/>
</dbReference>
<comment type="caution">
    <text evidence="2">The sequence shown here is derived from an EMBL/GenBank/DDBJ whole genome shotgun (WGS) entry which is preliminary data.</text>
</comment>
<sequence>MIKTRNLRVGYRYAPLFIACGLLGGCKTLESIHSAFRTPAPTAVPAHSGQAAPAPALVQPANPPAANRYAPGSLHFILEDTGWGDYHGWRIQILSAKFNKGFKPLLSAVMQAGEHMQADLWPDHYHVSVTLGDKPVYDGFVQIKAGQPTVVFVRISMLRNKVDVLEQEEAAQEAGSSVPTRKIGIRQTFNPLPVMLIPGITGRYEGPRENNAPADKGRLTLYKGDERIAVVEEAVVQEDGKLAGEPVFDDGRQIEGYDIASGEVPPDTTTRYKDGREFHGAYEGMGPKEGVMNYPDGRRWTGSFKDDAPQGSGSLGLADGTNIEGVPGMDTSAFDGSYDCVLPQGRKTSCHYFEGERIASAVEYKKKVGWRSSSLADAVKQAEELAAVAAEQAVPQASPAVPAPPAAQPALAAASASASSAPPDGCSALNGQFATSSNLSRIRFDGNGRGHFWQATTGGSTRYFFEVNFAYRGERDSLQFTYDEAVYKDAGGRVIRRQSMPGGSSACSFNGRVLNIGGTEYLKQ</sequence>
<feature type="region of interest" description="Disordered" evidence="1">
    <location>
        <begin position="303"/>
        <end position="323"/>
    </location>
</feature>
<dbReference type="RefSeq" id="WP_132473765.1">
    <property type="nucleotide sequence ID" value="NZ_JBHRVM010000001.1"/>
</dbReference>
<dbReference type="PROSITE" id="PS51257">
    <property type="entry name" value="PROKAR_LIPOPROTEIN"/>
    <property type="match status" value="1"/>
</dbReference>
<protein>
    <recommendedName>
        <fullName evidence="4">MORN repeat protein</fullName>
    </recommendedName>
</protein>
<organism evidence="2 3">
    <name type="scientific">Paracandidimonas soli</name>
    <dbReference type="NCBI Taxonomy" id="1917182"/>
    <lineage>
        <taxon>Bacteria</taxon>
        <taxon>Pseudomonadati</taxon>
        <taxon>Pseudomonadota</taxon>
        <taxon>Betaproteobacteria</taxon>
        <taxon>Burkholderiales</taxon>
        <taxon>Alcaligenaceae</taxon>
        <taxon>Paracandidimonas</taxon>
    </lineage>
</organism>
<evidence type="ECO:0000313" key="3">
    <source>
        <dbReference type="Proteomes" id="UP000294692"/>
    </source>
</evidence>